<dbReference type="SUPFAM" id="SSF50129">
    <property type="entry name" value="GroES-like"/>
    <property type="match status" value="1"/>
</dbReference>
<dbReference type="Gene3D" id="3.90.180.10">
    <property type="entry name" value="Medium-chain alcohol dehydrogenases, catalytic domain"/>
    <property type="match status" value="1"/>
</dbReference>
<dbReference type="SMART" id="SM00829">
    <property type="entry name" value="PKS_ER"/>
    <property type="match status" value="1"/>
</dbReference>
<dbReference type="EMBL" id="QEOB01000015">
    <property type="protein sequence ID" value="PVX77121.1"/>
    <property type="molecule type" value="Genomic_DNA"/>
</dbReference>
<sequence length="338" mass="35267">MKAWKLKAGGGVGALARADFTPRAAGPHDVVVKVHAASLNYRDLMFARGDYLGLGDASLVPLADGAGEVVEVGAAVTRFQPGERVINTYFPHWIDGDATPSKVSGTPGAQFDGVLAERFVATESSLVAIPSHLSYEEAATISCAGITAWNAIFADGRAQPGATVALLGTGGVSIWALQLAHAAGLRTIVTSSSDAKLERARALGANATINYRTQPEWQNEVLRVTGGEGADIVVEVGGRDTLPRSVAAAKMGGLVSIIGGVTSFAGPELGLLPVIGGMKRLHGVMVGSRAMLESVTRFVEAQQIRPVVDRVFGFDEAPEAYAWLEAGKHFGKVVIRVA</sequence>
<feature type="domain" description="Enoyl reductase (ER)" evidence="1">
    <location>
        <begin position="10"/>
        <end position="335"/>
    </location>
</feature>
<name>A0ABX5KFU9_9BURK</name>
<dbReference type="Pfam" id="PF08240">
    <property type="entry name" value="ADH_N"/>
    <property type="match status" value="1"/>
</dbReference>
<dbReference type="InterPro" id="IPR013149">
    <property type="entry name" value="ADH-like_C"/>
</dbReference>
<dbReference type="CDD" id="cd08276">
    <property type="entry name" value="MDR7"/>
    <property type="match status" value="1"/>
</dbReference>
<comment type="caution">
    <text evidence="2">The sequence shown here is derived from an EMBL/GenBank/DDBJ whole genome shotgun (WGS) entry which is preliminary data.</text>
</comment>
<keyword evidence="3" id="KW-1185">Reference proteome</keyword>
<dbReference type="SUPFAM" id="SSF51735">
    <property type="entry name" value="NAD(P)-binding Rossmann-fold domains"/>
    <property type="match status" value="1"/>
</dbReference>
<dbReference type="Proteomes" id="UP000245712">
    <property type="component" value="Unassembled WGS sequence"/>
</dbReference>
<reference evidence="2 3" key="1">
    <citation type="submission" date="2018-05" db="EMBL/GenBank/DDBJ databases">
        <title>Genomic Encyclopedia of Type Strains, Phase IV (KMG-V): Genome sequencing to study the core and pangenomes of soil and plant-associated prokaryotes.</title>
        <authorList>
            <person name="Whitman W."/>
        </authorList>
    </citation>
    <scope>NUCLEOTIDE SEQUENCE [LARGE SCALE GENOMIC DNA]</scope>
    <source>
        <strain evidence="2 3">SCZa-39</strain>
    </source>
</reference>
<dbReference type="PANTHER" id="PTHR45033">
    <property type="match status" value="1"/>
</dbReference>
<dbReference type="InterPro" id="IPR011032">
    <property type="entry name" value="GroES-like_sf"/>
</dbReference>
<dbReference type="PANTHER" id="PTHR45033:SF2">
    <property type="entry name" value="ZINC-TYPE ALCOHOL DEHYDROGENASE-LIKE PROTEIN C1773.06C"/>
    <property type="match status" value="1"/>
</dbReference>
<proteinExistence type="predicted"/>
<evidence type="ECO:0000313" key="2">
    <source>
        <dbReference type="EMBL" id="PVX77121.1"/>
    </source>
</evidence>
<accession>A0ABX5KFU9</accession>
<organism evidence="2 3">
    <name type="scientific">Paraburkholderia unamae</name>
    <dbReference type="NCBI Taxonomy" id="219649"/>
    <lineage>
        <taxon>Bacteria</taxon>
        <taxon>Pseudomonadati</taxon>
        <taxon>Pseudomonadota</taxon>
        <taxon>Betaproteobacteria</taxon>
        <taxon>Burkholderiales</taxon>
        <taxon>Burkholderiaceae</taxon>
        <taxon>Paraburkholderia</taxon>
    </lineage>
</organism>
<gene>
    <name evidence="2" type="ORF">C7402_115180</name>
</gene>
<dbReference type="InterPro" id="IPR020843">
    <property type="entry name" value="ER"/>
</dbReference>
<dbReference type="InterPro" id="IPR052711">
    <property type="entry name" value="Zinc_ADH-like"/>
</dbReference>
<dbReference type="Gene3D" id="3.40.50.720">
    <property type="entry name" value="NAD(P)-binding Rossmann-like Domain"/>
    <property type="match status" value="1"/>
</dbReference>
<dbReference type="InterPro" id="IPR036291">
    <property type="entry name" value="NAD(P)-bd_dom_sf"/>
</dbReference>
<dbReference type="RefSeq" id="WP_116613069.1">
    <property type="nucleotide sequence ID" value="NZ_QEOB01000015.1"/>
</dbReference>
<evidence type="ECO:0000259" key="1">
    <source>
        <dbReference type="SMART" id="SM00829"/>
    </source>
</evidence>
<dbReference type="InterPro" id="IPR013154">
    <property type="entry name" value="ADH-like_N"/>
</dbReference>
<protein>
    <submittedName>
        <fullName evidence="2">NADPH:quinone reductase-like Zn-dependent oxidoreductase</fullName>
    </submittedName>
</protein>
<dbReference type="Pfam" id="PF00107">
    <property type="entry name" value="ADH_zinc_N"/>
    <property type="match status" value="1"/>
</dbReference>
<evidence type="ECO:0000313" key="3">
    <source>
        <dbReference type="Proteomes" id="UP000245712"/>
    </source>
</evidence>